<feature type="non-terminal residue" evidence="2">
    <location>
        <position position="1"/>
    </location>
</feature>
<dbReference type="PROSITE" id="PS50181">
    <property type="entry name" value="FBOX"/>
    <property type="match status" value="1"/>
</dbReference>
<reference evidence="2" key="1">
    <citation type="submission" date="2023-10" db="EMBL/GenBank/DDBJ databases">
        <title>Genome assembly of Pristionchus species.</title>
        <authorList>
            <person name="Yoshida K."/>
            <person name="Sommer R.J."/>
        </authorList>
    </citation>
    <scope>NUCLEOTIDE SEQUENCE</scope>
    <source>
        <strain evidence="2">RS0144</strain>
    </source>
</reference>
<proteinExistence type="predicted"/>
<name>A0AAV5SMG5_9BILA</name>
<protein>
    <recommendedName>
        <fullName evidence="1">F-box domain-containing protein</fullName>
    </recommendedName>
</protein>
<accession>A0AAV5SMG5</accession>
<dbReference type="Proteomes" id="UP001432027">
    <property type="component" value="Unassembled WGS sequence"/>
</dbReference>
<feature type="domain" description="F-box" evidence="1">
    <location>
        <begin position="16"/>
        <end position="77"/>
    </location>
</feature>
<evidence type="ECO:0000259" key="1">
    <source>
        <dbReference type="PROSITE" id="PS50181"/>
    </source>
</evidence>
<dbReference type="InterPro" id="IPR001810">
    <property type="entry name" value="F-box_dom"/>
</dbReference>
<evidence type="ECO:0000313" key="2">
    <source>
        <dbReference type="EMBL" id="GMS81315.1"/>
    </source>
</evidence>
<sequence length="308" mass="35428">TPSMLFEDDELTEPEGIRLNDLPMELLRKIVEPLGPRDRHSARSCCEALEEAVETSNLKCFDMEIKYDGFNTMFEILLDGFELFACAMDTVEFRADYWSNRLFGKLKIHQLTLHDVRPIKAGIRVVNEFLEVTSFDVLIVHLFPDQWLCSRIEELIKKAEMRVDLIMHYCAPTPEQFLTISIPVTINIFHDAIWVPSEDEHFLEPLRRGHSFSSVRISLRSEQTLVEAVKIISESLTIQGIFIHINEDLCQRFLSLTNAENTGQSEDGSVQEYEYRGALISLHENEGDFLVNSPACTRLLDNLNDEKC</sequence>
<comment type="caution">
    <text evidence="2">The sequence shown here is derived from an EMBL/GenBank/DDBJ whole genome shotgun (WGS) entry which is preliminary data.</text>
</comment>
<organism evidence="2 3">
    <name type="scientific">Pristionchus entomophagus</name>
    <dbReference type="NCBI Taxonomy" id="358040"/>
    <lineage>
        <taxon>Eukaryota</taxon>
        <taxon>Metazoa</taxon>
        <taxon>Ecdysozoa</taxon>
        <taxon>Nematoda</taxon>
        <taxon>Chromadorea</taxon>
        <taxon>Rhabditida</taxon>
        <taxon>Rhabditina</taxon>
        <taxon>Diplogasteromorpha</taxon>
        <taxon>Diplogasteroidea</taxon>
        <taxon>Neodiplogasteridae</taxon>
        <taxon>Pristionchus</taxon>
    </lineage>
</organism>
<dbReference type="AlphaFoldDB" id="A0AAV5SMG5"/>
<gene>
    <name evidence="2" type="ORF">PENTCL1PPCAC_3490</name>
</gene>
<evidence type="ECO:0000313" key="3">
    <source>
        <dbReference type="Proteomes" id="UP001432027"/>
    </source>
</evidence>
<keyword evidence="3" id="KW-1185">Reference proteome</keyword>
<dbReference type="EMBL" id="BTSX01000001">
    <property type="protein sequence ID" value="GMS81315.1"/>
    <property type="molecule type" value="Genomic_DNA"/>
</dbReference>
<dbReference type="Pfam" id="PF00646">
    <property type="entry name" value="F-box"/>
    <property type="match status" value="1"/>
</dbReference>